<protein>
    <submittedName>
        <fullName evidence="1">Uncharacterized protein</fullName>
    </submittedName>
</protein>
<name>A0AB39QTV6_9ACTN</name>
<dbReference type="RefSeq" id="WP_369224503.1">
    <property type="nucleotide sequence ID" value="NZ_CP163441.1"/>
</dbReference>
<accession>A0AB39QTV6</accession>
<dbReference type="EMBL" id="CP163441">
    <property type="protein sequence ID" value="XDQ45656.1"/>
    <property type="molecule type" value="Genomic_DNA"/>
</dbReference>
<reference evidence="1" key="1">
    <citation type="submission" date="2024-07" db="EMBL/GenBank/DDBJ databases">
        <authorList>
            <person name="Yu S.T."/>
        </authorList>
    </citation>
    <scope>NUCLEOTIDE SEQUENCE</scope>
    <source>
        <strain evidence="1">R39</strain>
    </source>
</reference>
<evidence type="ECO:0000313" key="1">
    <source>
        <dbReference type="EMBL" id="XDQ45656.1"/>
    </source>
</evidence>
<proteinExistence type="predicted"/>
<organism evidence="1">
    <name type="scientific">Streptomyces sp. R39</name>
    <dbReference type="NCBI Taxonomy" id="3238631"/>
    <lineage>
        <taxon>Bacteria</taxon>
        <taxon>Bacillati</taxon>
        <taxon>Actinomycetota</taxon>
        <taxon>Actinomycetes</taxon>
        <taxon>Kitasatosporales</taxon>
        <taxon>Streptomycetaceae</taxon>
        <taxon>Streptomyces</taxon>
    </lineage>
</organism>
<dbReference type="AlphaFoldDB" id="A0AB39QTV6"/>
<gene>
    <name evidence="1" type="ORF">AB5J52_27280</name>
</gene>
<sequence length="199" mass="21603">MSDSDIQTCGIVCPTDWVPLPLDPSDDVKKWAKTTAAELCERSSAAGYELDGRALRKDLRGWAEDSRGRGPLYGFAFYPDGFDAALALLEVEVVRPDETVPRFTLDWLADTFSTHEFGPPQISHPELPIGPAVRLRQNFAADGMPRSGPGVLLQTITYGVLPEGTDNAVVLQVSWTVPGVDEEIEEAADGIARTLTVGF</sequence>